<dbReference type="PANTHER" id="PTHR35091">
    <property type="entry name" value="FLAGELLAR PROTEIN FLIL"/>
    <property type="match status" value="1"/>
</dbReference>
<dbReference type="eggNOG" id="COG1580">
    <property type="taxonomic scope" value="Bacteria"/>
</dbReference>
<dbReference type="GO" id="GO:0005886">
    <property type="term" value="C:plasma membrane"/>
    <property type="evidence" value="ECO:0007669"/>
    <property type="project" value="UniProtKB-SubCell"/>
</dbReference>
<evidence type="ECO:0000256" key="9">
    <source>
        <dbReference type="ARBA" id="ARBA00023136"/>
    </source>
</evidence>
<protein>
    <recommendedName>
        <fullName evidence="10">Flagellar protein FliL</fullName>
    </recommendedName>
</protein>
<dbReference type="HOGENOM" id="CLU_099018_4_0_6"/>
<accession>H8L3E6</accession>
<dbReference type="InterPro" id="IPR005503">
    <property type="entry name" value="FliL"/>
</dbReference>
<feature type="transmembrane region" description="Helical" evidence="10">
    <location>
        <begin position="20"/>
        <end position="39"/>
    </location>
</feature>
<keyword evidence="5 10" id="KW-0145">Chemotaxis</keyword>
<comment type="similarity">
    <text evidence="3 10">Belongs to the FliL family.</text>
</comment>
<keyword evidence="8 10" id="KW-1133">Transmembrane helix</keyword>
<keyword evidence="7 10" id="KW-0283">Flagellar rotation</keyword>
<proteinExistence type="inferred from homology"/>
<dbReference type="EMBL" id="CP003350">
    <property type="protein sequence ID" value="AFC86468.1"/>
    <property type="molecule type" value="Genomic_DNA"/>
</dbReference>
<keyword evidence="9 10" id="KW-0472">Membrane</keyword>
<keyword evidence="11" id="KW-0969">Cilium</keyword>
<dbReference type="Proteomes" id="UP000005234">
    <property type="component" value="Chromosome"/>
</dbReference>
<keyword evidence="12" id="KW-1185">Reference proteome</keyword>
<evidence type="ECO:0000256" key="1">
    <source>
        <dbReference type="ARBA" id="ARBA00002254"/>
    </source>
</evidence>
<organism evidence="11 12">
    <name type="scientific">Frateuria aurantia (strain ATCC 33424 / DSM 6220 / KCTC 2777 / LMG 1558 / NBRC 3245 / NCIMB 13370)</name>
    <name type="common">Acetobacter aurantius</name>
    <dbReference type="NCBI Taxonomy" id="767434"/>
    <lineage>
        <taxon>Bacteria</taxon>
        <taxon>Pseudomonadati</taxon>
        <taxon>Pseudomonadota</taxon>
        <taxon>Gammaproteobacteria</taxon>
        <taxon>Lysobacterales</taxon>
        <taxon>Rhodanobacteraceae</taxon>
        <taxon>Frateuria</taxon>
    </lineage>
</organism>
<name>H8L3E6_FRAAD</name>
<evidence type="ECO:0000256" key="2">
    <source>
        <dbReference type="ARBA" id="ARBA00004162"/>
    </source>
</evidence>
<dbReference type="Pfam" id="PF03748">
    <property type="entry name" value="FliL"/>
    <property type="match status" value="1"/>
</dbReference>
<dbReference type="GO" id="GO:0009425">
    <property type="term" value="C:bacterial-type flagellum basal body"/>
    <property type="evidence" value="ECO:0007669"/>
    <property type="project" value="InterPro"/>
</dbReference>
<keyword evidence="11" id="KW-0966">Cell projection</keyword>
<dbReference type="PANTHER" id="PTHR35091:SF2">
    <property type="entry name" value="FLAGELLAR PROTEIN FLIL"/>
    <property type="match status" value="1"/>
</dbReference>
<evidence type="ECO:0000256" key="3">
    <source>
        <dbReference type="ARBA" id="ARBA00008281"/>
    </source>
</evidence>
<sequence length="165" mass="17568">MSAPEPSVAPPVAKSKISLLNIILVILMVVILAMLGLVYRALQNNNHARPAVAQQAAPAADPAYLPLDPPFIVNFQEQDGLHLLQVGISLMSHDAATIAAAKSANTVIRNDLLLMLSDQDFNTLSGAQGKLQLQQHALDVVRKAVPAAAGHKGIEAVYFTSFVMQ</sequence>
<dbReference type="STRING" id="767434.Fraau_2084"/>
<evidence type="ECO:0000256" key="4">
    <source>
        <dbReference type="ARBA" id="ARBA00022475"/>
    </source>
</evidence>
<reference evidence="11" key="1">
    <citation type="submission" date="2012-02" db="EMBL/GenBank/DDBJ databases">
        <title>The complete genome of Frateuria aurantia DSM 6220.</title>
        <authorList>
            <consortium name="US DOE Joint Genome Institute (JGI-PGF)"/>
            <person name="Lucas S."/>
            <person name="Copeland A."/>
            <person name="Lapidus A."/>
            <person name="Glavina del Rio T."/>
            <person name="Dalin E."/>
            <person name="Tice H."/>
            <person name="Bruce D."/>
            <person name="Goodwin L."/>
            <person name="Pitluck S."/>
            <person name="Peters L."/>
            <person name="Ovchinnikova G."/>
            <person name="Teshima H."/>
            <person name="Kyrpides N."/>
            <person name="Mavromatis K."/>
            <person name="Ivanova N."/>
            <person name="Brettin T."/>
            <person name="Detter J.C."/>
            <person name="Han C."/>
            <person name="Larimer F."/>
            <person name="Land M."/>
            <person name="Hauser L."/>
            <person name="Markowitz V."/>
            <person name="Cheng J.-F."/>
            <person name="Hugenholtz P."/>
            <person name="Woyke T."/>
            <person name="Wu D."/>
            <person name="Brambilla E."/>
            <person name="Klenk H.-P."/>
            <person name="Eisen J.A."/>
        </authorList>
    </citation>
    <scope>NUCLEOTIDE SEQUENCE</scope>
    <source>
        <strain evidence="11">DSM 6220</strain>
    </source>
</reference>
<keyword evidence="6 10" id="KW-0812">Transmembrane</keyword>
<keyword evidence="4" id="KW-1003">Cell membrane</keyword>
<comment type="subcellular location">
    <subcellularLocation>
        <location evidence="10">Cell inner membrane</location>
    </subcellularLocation>
    <subcellularLocation>
        <location evidence="2">Cell membrane</location>
        <topology evidence="2">Single-pass membrane protein</topology>
    </subcellularLocation>
</comment>
<evidence type="ECO:0000256" key="6">
    <source>
        <dbReference type="ARBA" id="ARBA00022692"/>
    </source>
</evidence>
<evidence type="ECO:0000256" key="5">
    <source>
        <dbReference type="ARBA" id="ARBA00022500"/>
    </source>
</evidence>
<keyword evidence="11" id="KW-0282">Flagellum</keyword>
<dbReference type="AlphaFoldDB" id="H8L3E6"/>
<evidence type="ECO:0000256" key="8">
    <source>
        <dbReference type="ARBA" id="ARBA00022989"/>
    </source>
</evidence>
<evidence type="ECO:0000256" key="7">
    <source>
        <dbReference type="ARBA" id="ARBA00022779"/>
    </source>
</evidence>
<keyword evidence="10" id="KW-0997">Cell inner membrane</keyword>
<dbReference type="KEGG" id="fau:Fraau_2084"/>
<comment type="function">
    <text evidence="1 10">Controls the rotational direction of flagella during chemotaxis.</text>
</comment>
<dbReference type="GO" id="GO:0006935">
    <property type="term" value="P:chemotaxis"/>
    <property type="evidence" value="ECO:0007669"/>
    <property type="project" value="UniProtKB-KW"/>
</dbReference>
<evidence type="ECO:0000313" key="11">
    <source>
        <dbReference type="EMBL" id="AFC86468.1"/>
    </source>
</evidence>
<dbReference type="RefSeq" id="WP_014403471.1">
    <property type="nucleotide sequence ID" value="NC_017033.1"/>
</dbReference>
<evidence type="ECO:0000313" key="12">
    <source>
        <dbReference type="Proteomes" id="UP000005234"/>
    </source>
</evidence>
<evidence type="ECO:0000256" key="10">
    <source>
        <dbReference type="RuleBase" id="RU364125"/>
    </source>
</evidence>
<gene>
    <name evidence="11" type="ordered locus">Fraau_2084</name>
</gene>
<dbReference type="GO" id="GO:0071978">
    <property type="term" value="P:bacterial-type flagellum-dependent swarming motility"/>
    <property type="evidence" value="ECO:0007669"/>
    <property type="project" value="TreeGrafter"/>
</dbReference>